<name>A0A0L8GLB0_OCTBM</name>
<dbReference type="EMBL" id="KQ421337">
    <property type="protein sequence ID" value="KOF77723.1"/>
    <property type="molecule type" value="Genomic_DNA"/>
</dbReference>
<proteinExistence type="predicted"/>
<gene>
    <name evidence="1" type="ORF">OCBIM_22031744mg</name>
</gene>
<dbReference type="AlphaFoldDB" id="A0A0L8GLB0"/>
<reference evidence="1" key="1">
    <citation type="submission" date="2015-07" db="EMBL/GenBank/DDBJ databases">
        <title>MeaNS - Measles Nucleotide Surveillance Program.</title>
        <authorList>
            <person name="Tran T."/>
            <person name="Druce J."/>
        </authorList>
    </citation>
    <scope>NUCLEOTIDE SEQUENCE</scope>
    <source>
        <strain evidence="1">UCB-OBI-ISO-001</strain>
        <tissue evidence="1">Gonad</tissue>
    </source>
</reference>
<accession>A0A0L8GLB0</accession>
<protein>
    <submittedName>
        <fullName evidence="1">Uncharacterized protein</fullName>
    </submittedName>
</protein>
<evidence type="ECO:0000313" key="1">
    <source>
        <dbReference type="EMBL" id="KOF77723.1"/>
    </source>
</evidence>
<organism evidence="1">
    <name type="scientific">Octopus bimaculoides</name>
    <name type="common">California two-spotted octopus</name>
    <dbReference type="NCBI Taxonomy" id="37653"/>
    <lineage>
        <taxon>Eukaryota</taxon>
        <taxon>Metazoa</taxon>
        <taxon>Spiralia</taxon>
        <taxon>Lophotrochozoa</taxon>
        <taxon>Mollusca</taxon>
        <taxon>Cephalopoda</taxon>
        <taxon>Coleoidea</taxon>
        <taxon>Octopodiformes</taxon>
        <taxon>Octopoda</taxon>
        <taxon>Incirrata</taxon>
        <taxon>Octopodidae</taxon>
        <taxon>Octopus</taxon>
    </lineage>
</organism>
<sequence>MNMYFCVPFTIHRWLYIRNFFMSSCYGVRFQMSVLFVQYHNFCKLHVVVSRETMAIYTHS</sequence>